<reference evidence="2 3" key="1">
    <citation type="journal article" date="2018" name="Genome Biol. Evol.">
        <title>Multiple Roots of Fruiting Body Formation in Amoebozoa.</title>
        <authorList>
            <person name="Hillmann F."/>
            <person name="Forbes G."/>
            <person name="Novohradska S."/>
            <person name="Ferling I."/>
            <person name="Riege K."/>
            <person name="Groth M."/>
            <person name="Westermann M."/>
            <person name="Marz M."/>
            <person name="Spaller T."/>
            <person name="Winckler T."/>
            <person name="Schaap P."/>
            <person name="Glockner G."/>
        </authorList>
    </citation>
    <scope>NUCLEOTIDE SEQUENCE [LARGE SCALE GENOMIC DNA]</scope>
    <source>
        <strain evidence="2 3">Jena</strain>
    </source>
</reference>
<comment type="caution">
    <text evidence="2">The sequence shown here is derived from an EMBL/GenBank/DDBJ whole genome shotgun (WGS) entry which is preliminary data.</text>
</comment>
<dbReference type="AlphaFoldDB" id="A0A2P6NWV1"/>
<name>A0A2P6NWV1_9EUKA</name>
<protein>
    <submittedName>
        <fullName evidence="2">Uncharacterized protein</fullName>
    </submittedName>
</protein>
<dbReference type="EMBL" id="MDYQ01000011">
    <property type="protein sequence ID" value="PRP88406.1"/>
    <property type="molecule type" value="Genomic_DNA"/>
</dbReference>
<evidence type="ECO:0000313" key="2">
    <source>
        <dbReference type="EMBL" id="PRP88406.1"/>
    </source>
</evidence>
<proteinExistence type="predicted"/>
<feature type="region of interest" description="Disordered" evidence="1">
    <location>
        <begin position="1"/>
        <end position="38"/>
    </location>
</feature>
<feature type="compositionally biased region" description="Basic residues" evidence="1">
    <location>
        <begin position="13"/>
        <end position="24"/>
    </location>
</feature>
<gene>
    <name evidence="2" type="ORF">PROFUN_03320</name>
</gene>
<feature type="compositionally biased region" description="Polar residues" evidence="1">
    <location>
        <begin position="1"/>
        <end position="11"/>
    </location>
</feature>
<dbReference type="Proteomes" id="UP000241769">
    <property type="component" value="Unassembled WGS sequence"/>
</dbReference>
<sequence>MQGSPQRNNIFKPTRHSRAHHKTGKMVTPNRIKPDHSMDNTLQAGLLHYRSELLRQLCQDSQKLHMQREASVQTMTGVIHRLVGARAREEQRKGLESGFVTQVCSSQ</sequence>
<dbReference type="InParanoid" id="A0A2P6NWV1"/>
<accession>A0A2P6NWV1</accession>
<evidence type="ECO:0000256" key="1">
    <source>
        <dbReference type="SAM" id="MobiDB-lite"/>
    </source>
</evidence>
<keyword evidence="3" id="KW-1185">Reference proteome</keyword>
<organism evidence="2 3">
    <name type="scientific">Planoprotostelium fungivorum</name>
    <dbReference type="NCBI Taxonomy" id="1890364"/>
    <lineage>
        <taxon>Eukaryota</taxon>
        <taxon>Amoebozoa</taxon>
        <taxon>Evosea</taxon>
        <taxon>Variosea</taxon>
        <taxon>Cavosteliida</taxon>
        <taxon>Cavosteliaceae</taxon>
        <taxon>Planoprotostelium</taxon>
    </lineage>
</organism>
<evidence type="ECO:0000313" key="3">
    <source>
        <dbReference type="Proteomes" id="UP000241769"/>
    </source>
</evidence>